<dbReference type="InterPro" id="IPR056585">
    <property type="entry name" value="Leprecan_dom"/>
</dbReference>
<evidence type="ECO:0000256" key="2">
    <source>
        <dbReference type="ARBA" id="ARBA00023180"/>
    </source>
</evidence>
<name>A0A1W7R8U7_AEDAL</name>
<dbReference type="AlphaFoldDB" id="A0A1W7R8U7"/>
<keyword evidence="2" id="KW-0325">Glycoprotein</keyword>
<dbReference type="GO" id="GO:0005783">
    <property type="term" value="C:endoplasmic reticulum"/>
    <property type="evidence" value="ECO:0007669"/>
    <property type="project" value="TreeGrafter"/>
</dbReference>
<organism evidence="6">
    <name type="scientific">Aedes albopictus</name>
    <name type="common">Asian tiger mosquito</name>
    <name type="synonym">Stegomyia albopicta</name>
    <dbReference type="NCBI Taxonomy" id="7160"/>
    <lineage>
        <taxon>Eukaryota</taxon>
        <taxon>Metazoa</taxon>
        <taxon>Ecdysozoa</taxon>
        <taxon>Arthropoda</taxon>
        <taxon>Hexapoda</taxon>
        <taxon>Insecta</taxon>
        <taxon>Pterygota</taxon>
        <taxon>Neoptera</taxon>
        <taxon>Endopterygota</taxon>
        <taxon>Diptera</taxon>
        <taxon>Nematocera</taxon>
        <taxon>Culicoidea</taxon>
        <taxon>Culicidae</taxon>
        <taxon>Culicinae</taxon>
        <taxon>Aedini</taxon>
        <taxon>Aedes</taxon>
        <taxon>Stegomyia</taxon>
    </lineage>
</organism>
<evidence type="ECO:0000313" key="6">
    <source>
        <dbReference type="EMBL" id="JAV47583.1"/>
    </source>
</evidence>
<dbReference type="VEuPathDB" id="VectorBase:AALFPA_077965"/>
<feature type="compositionally biased region" description="Acidic residues" evidence="3">
    <location>
        <begin position="399"/>
        <end position="410"/>
    </location>
</feature>
<keyword evidence="1 4" id="KW-0732">Signal</keyword>
<dbReference type="PANTHER" id="PTHR13986">
    <property type="entry name" value="PROTEIN LYSINE HYDROXYLATION COMPLEX COMPONENT"/>
    <property type="match status" value="1"/>
</dbReference>
<dbReference type="InterPro" id="IPR052284">
    <property type="entry name" value="Collagen_mod_leprecan"/>
</dbReference>
<protein>
    <submittedName>
        <fullName evidence="6">Putative membrane-associated proteoglycan leprecan</fullName>
    </submittedName>
</protein>
<feature type="region of interest" description="Disordered" evidence="3">
    <location>
        <begin position="399"/>
        <end position="436"/>
    </location>
</feature>
<feature type="chain" id="PRO_5012032121" evidence="4">
    <location>
        <begin position="19"/>
        <end position="436"/>
    </location>
</feature>
<feature type="domain" description="Leprecan-like alpha-helical" evidence="5">
    <location>
        <begin position="35"/>
        <end position="333"/>
    </location>
</feature>
<evidence type="ECO:0000259" key="5">
    <source>
        <dbReference type="Pfam" id="PF23557"/>
    </source>
</evidence>
<proteinExistence type="predicted"/>
<reference evidence="6" key="1">
    <citation type="submission" date="2016-03" db="EMBL/GenBank/DDBJ databases">
        <title>RNAseq analyses of the sensorial organs of adult female Aedes albopictus.</title>
        <authorList>
            <person name="Fabrizio L."/>
            <person name="Ribeiro J.M."/>
            <person name="Arca B."/>
        </authorList>
    </citation>
    <scope>NUCLEOTIDE SEQUENCE</scope>
</reference>
<dbReference type="VEuPathDB" id="VectorBase:AALF000104"/>
<evidence type="ECO:0000256" key="4">
    <source>
        <dbReference type="SAM" id="SignalP"/>
    </source>
</evidence>
<dbReference type="VEuPathDB" id="VectorBase:AALC636_001587"/>
<dbReference type="Pfam" id="PF23557">
    <property type="entry name" value="TPR_leprecan"/>
    <property type="match status" value="1"/>
</dbReference>
<evidence type="ECO:0000256" key="1">
    <source>
        <dbReference type="ARBA" id="ARBA00022729"/>
    </source>
</evidence>
<feature type="signal peptide" evidence="4">
    <location>
        <begin position="1"/>
        <end position="18"/>
    </location>
</feature>
<dbReference type="GO" id="GO:0030199">
    <property type="term" value="P:collagen fibril organization"/>
    <property type="evidence" value="ECO:0007669"/>
    <property type="project" value="TreeGrafter"/>
</dbReference>
<sequence>MWIKCSITIAVLLKIVCSTEEEDELGSSDPANSFTDLYERGVQSYLSNEFDDCVYFLEFALDKYRHYYETTANCRIECDYESRNIKNKGDFLHQNDVENLSFYELILKRTLCLTKCRKRNANYLPFEGDFDNYYMDIFKNREAYSYLHVCYTKTNQMTLAASAALTYMVKHPGDEMMKKNFELAIEKPGVDKEAIVDLEEKKFVKLFVAGILAINDKEWENVISFLESSVIQFIYDENQCRAYCEGEFDHGFIPDFVSAIGNHFTNVLYCKRNCTREMGMVRGKYYYNLFAGHYQYLQMAYYEAGKFEESYRSGISFLLFNKDDVDMLNNLKMIEKESKGRMNENFFKVRREANEYYNRNVYEDKLASFIKTEFGKLSVSEEGVTDELRVDEQLDEILTETDADGADDEKSEINQRTIEEDMIYQTPSAGYQREEL</sequence>
<dbReference type="GO" id="GO:0005518">
    <property type="term" value="F:collagen binding"/>
    <property type="evidence" value="ECO:0007669"/>
    <property type="project" value="TreeGrafter"/>
</dbReference>
<evidence type="ECO:0000256" key="3">
    <source>
        <dbReference type="SAM" id="MobiDB-lite"/>
    </source>
</evidence>
<dbReference type="PANTHER" id="PTHR13986:SF8">
    <property type="entry name" value="PROLYL 3-HYDROXYLASE 1-LIKE PROTEIN"/>
    <property type="match status" value="1"/>
</dbReference>
<dbReference type="EMBL" id="GEHC01000062">
    <property type="protein sequence ID" value="JAV47583.1"/>
    <property type="molecule type" value="Transcribed_RNA"/>
</dbReference>
<accession>A0A1W7R8U7</accession>